<dbReference type="KEGG" id="bze:COCCADRAFT_92430"/>
<accession>W6YBG1</accession>
<dbReference type="Proteomes" id="UP000053841">
    <property type="component" value="Unassembled WGS sequence"/>
</dbReference>
<dbReference type="RefSeq" id="XP_007710864.1">
    <property type="nucleotide sequence ID" value="XM_007712674.1"/>
</dbReference>
<name>W6YBG1_COCC2</name>
<dbReference type="AlphaFoldDB" id="W6YBG1"/>
<proteinExistence type="predicted"/>
<feature type="non-terminal residue" evidence="1">
    <location>
        <position position="1"/>
    </location>
</feature>
<sequence>PRLWTWLLGIRHSCRRANTRRLGAHQRQTNYGGWRVPHVALGGYQEIGGAPASNTFAIPAPPSPFNVLCVRIPFPTYQSLVKTSNCFVLYSSF</sequence>
<organism evidence="1 2">
    <name type="scientific">Cochliobolus carbonum (strain 26-R-13)</name>
    <name type="common">Maize leaf spot fungus</name>
    <name type="synonym">Bipolaris zeicola</name>
    <dbReference type="NCBI Taxonomy" id="930089"/>
    <lineage>
        <taxon>Eukaryota</taxon>
        <taxon>Fungi</taxon>
        <taxon>Dikarya</taxon>
        <taxon>Ascomycota</taxon>
        <taxon>Pezizomycotina</taxon>
        <taxon>Dothideomycetes</taxon>
        <taxon>Pleosporomycetidae</taxon>
        <taxon>Pleosporales</taxon>
        <taxon>Pleosporineae</taxon>
        <taxon>Pleosporaceae</taxon>
        <taxon>Bipolaris</taxon>
    </lineage>
</organism>
<evidence type="ECO:0000313" key="2">
    <source>
        <dbReference type="Proteomes" id="UP000053841"/>
    </source>
</evidence>
<dbReference type="GeneID" id="19153373"/>
<evidence type="ECO:0000313" key="1">
    <source>
        <dbReference type="EMBL" id="EUC34890.1"/>
    </source>
</evidence>
<dbReference type="HOGENOM" id="CLU_2405272_0_0_1"/>
<keyword evidence="2" id="KW-1185">Reference proteome</keyword>
<dbReference type="EMBL" id="KI964584">
    <property type="protein sequence ID" value="EUC34890.1"/>
    <property type="molecule type" value="Genomic_DNA"/>
</dbReference>
<protein>
    <submittedName>
        <fullName evidence="1">Uncharacterized protein</fullName>
    </submittedName>
</protein>
<reference evidence="1 2" key="1">
    <citation type="journal article" date="2013" name="PLoS Genet.">
        <title>Comparative genome structure, secondary metabolite, and effector coding capacity across Cochliobolus pathogens.</title>
        <authorList>
            <person name="Condon B.J."/>
            <person name="Leng Y."/>
            <person name="Wu D."/>
            <person name="Bushley K.E."/>
            <person name="Ohm R.A."/>
            <person name="Otillar R."/>
            <person name="Martin J."/>
            <person name="Schackwitz W."/>
            <person name="Grimwood J."/>
            <person name="MohdZainudin N."/>
            <person name="Xue C."/>
            <person name="Wang R."/>
            <person name="Manning V.A."/>
            <person name="Dhillon B."/>
            <person name="Tu Z.J."/>
            <person name="Steffenson B.J."/>
            <person name="Salamov A."/>
            <person name="Sun H."/>
            <person name="Lowry S."/>
            <person name="LaButti K."/>
            <person name="Han J."/>
            <person name="Copeland A."/>
            <person name="Lindquist E."/>
            <person name="Barry K."/>
            <person name="Schmutz J."/>
            <person name="Baker S.E."/>
            <person name="Ciuffetti L.M."/>
            <person name="Grigoriev I.V."/>
            <person name="Zhong S."/>
            <person name="Turgeon B.G."/>
        </authorList>
    </citation>
    <scope>NUCLEOTIDE SEQUENCE [LARGE SCALE GENOMIC DNA]</scope>
    <source>
        <strain evidence="1 2">26-R-13</strain>
    </source>
</reference>
<gene>
    <name evidence="1" type="ORF">COCCADRAFT_92430</name>
</gene>